<dbReference type="PANTHER" id="PTHR28118">
    <property type="entry name" value="POLYNUCLEOTIDE 5'-TRIPHOSPHATASE-RELATED"/>
    <property type="match status" value="1"/>
</dbReference>
<dbReference type="GO" id="GO:0031533">
    <property type="term" value="C:mRNA capping enzyme complex"/>
    <property type="evidence" value="ECO:0007669"/>
    <property type="project" value="UniProtKB-UniRule"/>
</dbReference>
<dbReference type="GO" id="GO:0140818">
    <property type="term" value="F:mRNA 5'-triphosphate monophosphatase activity"/>
    <property type="evidence" value="ECO:0007669"/>
    <property type="project" value="UniProtKB-EC"/>
</dbReference>
<reference evidence="10" key="1">
    <citation type="journal article" date="2014" name="Genome Biol. Evol.">
        <title>Gene Loss Rather Than Gene Gain Is Associated with a Host Jump from Monocots to Dicots in the Smut Fungus Melanopsichium pennsylvanicum.</title>
        <authorList>
            <person name="Sharma R."/>
            <person name="Mishra B."/>
            <person name="Runge F."/>
            <person name="Thines M."/>
        </authorList>
    </citation>
    <scope>NUCLEOTIDE SEQUENCE</scope>
    <source>
        <strain evidence="10">4</strain>
    </source>
</reference>
<comment type="similarity">
    <text evidence="3 8">Belongs to the fungal TPase family.</text>
</comment>
<dbReference type="InterPro" id="IPR037009">
    <property type="entry name" value="mRNA_triPase_Cet1_sf"/>
</dbReference>
<evidence type="ECO:0000313" key="10">
    <source>
        <dbReference type="EMBL" id="CDI57066.1"/>
    </source>
</evidence>
<feature type="domain" description="mRNA triphosphatase Cet1-like" evidence="9">
    <location>
        <begin position="20"/>
        <end position="238"/>
    </location>
</feature>
<evidence type="ECO:0000256" key="1">
    <source>
        <dbReference type="ARBA" id="ARBA00001946"/>
    </source>
</evidence>
<dbReference type="Gene3D" id="3.20.100.10">
    <property type="entry name" value="mRNA triphosphatase Cet1-like"/>
    <property type="match status" value="1"/>
</dbReference>
<comment type="subcellular location">
    <subcellularLocation>
        <location evidence="2 8">Nucleus</location>
    </subcellularLocation>
</comment>
<evidence type="ECO:0000256" key="5">
    <source>
        <dbReference type="ARBA" id="ARBA00022801"/>
    </source>
</evidence>
<keyword evidence="6 8" id="KW-0539">Nucleus</keyword>
<keyword evidence="8" id="KW-0506">mRNA capping</keyword>
<dbReference type="GO" id="GO:0006370">
    <property type="term" value="P:7-methylguanosine mRNA capping"/>
    <property type="evidence" value="ECO:0007669"/>
    <property type="project" value="UniProtKB-UniRule"/>
</dbReference>
<evidence type="ECO:0000256" key="6">
    <source>
        <dbReference type="ARBA" id="ARBA00023242"/>
    </source>
</evidence>
<comment type="subunit">
    <text evidence="8">Heterodimer. The mRNA-capping enzyme is composed of two separate chains alpha and beta, respectively a mRNA guanylyltransferase and an mRNA 5'-triphosphate monophosphatase.</text>
</comment>
<evidence type="ECO:0000259" key="9">
    <source>
        <dbReference type="Pfam" id="PF02940"/>
    </source>
</evidence>
<dbReference type="CDD" id="cd07470">
    <property type="entry name" value="CYTH-like_mRNA_RTPase"/>
    <property type="match status" value="1"/>
</dbReference>
<accession>A0A077RCR6</accession>
<dbReference type="GO" id="GO:0004651">
    <property type="term" value="F:polynucleotide 5'-phosphatase activity"/>
    <property type="evidence" value="ECO:0007669"/>
    <property type="project" value="UniProtKB-UniRule"/>
</dbReference>
<dbReference type="InterPro" id="IPR004206">
    <property type="entry name" value="mRNA_triPase_Cet1"/>
</dbReference>
<dbReference type="EC" id="3.6.1.74" evidence="8"/>
<dbReference type="EMBL" id="HG529740">
    <property type="protein sequence ID" value="CDI57066.1"/>
    <property type="molecule type" value="Genomic_DNA"/>
</dbReference>
<organism evidence="10">
    <name type="scientific">Melanopsichium pennsylvanicum 4</name>
    <dbReference type="NCBI Taxonomy" id="1398559"/>
    <lineage>
        <taxon>Eukaryota</taxon>
        <taxon>Fungi</taxon>
        <taxon>Dikarya</taxon>
        <taxon>Basidiomycota</taxon>
        <taxon>Ustilaginomycotina</taxon>
        <taxon>Ustilaginomycetes</taxon>
        <taxon>Ustilaginales</taxon>
        <taxon>Ustilaginaceae</taxon>
        <taxon>Melanopsichium</taxon>
    </lineage>
</organism>
<dbReference type="SUPFAM" id="SSF55154">
    <property type="entry name" value="CYTH-like phosphatases"/>
    <property type="match status" value="1"/>
</dbReference>
<dbReference type="InterPro" id="IPR033469">
    <property type="entry name" value="CYTH-like_dom_sf"/>
</dbReference>
<keyword evidence="5 8" id="KW-0378">Hydrolase</keyword>
<proteinExistence type="inferred from homology"/>
<comment type="cofactor">
    <cofactor evidence="1 8">
        <name>Mg(2+)</name>
        <dbReference type="ChEBI" id="CHEBI:18420"/>
    </cofactor>
</comment>
<evidence type="ECO:0000256" key="8">
    <source>
        <dbReference type="RuleBase" id="RU367053"/>
    </source>
</evidence>
<evidence type="ECO:0000256" key="2">
    <source>
        <dbReference type="ARBA" id="ARBA00004123"/>
    </source>
</evidence>
<evidence type="ECO:0000256" key="7">
    <source>
        <dbReference type="ARBA" id="ARBA00047740"/>
    </source>
</evidence>
<evidence type="ECO:0000256" key="4">
    <source>
        <dbReference type="ARBA" id="ARBA00022664"/>
    </source>
</evidence>
<dbReference type="AlphaFoldDB" id="A0A077RCR6"/>
<protein>
    <recommendedName>
        <fullName evidence="8">mRNA-capping enzyme subunit beta</fullName>
        <ecNumber evidence="8">3.6.1.74</ecNumber>
    </recommendedName>
    <alternativeName>
        <fullName evidence="8">mRNA 5'-phosphatase</fullName>
    </alternativeName>
    <alternativeName>
        <fullName evidence="8">mRNA 5'-triphosphate monophosphatase</fullName>
    </alternativeName>
</protein>
<name>A0A077RCR6_9BASI</name>
<comment type="function">
    <text evidence="8">First step of mRNA capping. Converts the 5'-triphosphate end of a nascent mRNA chain into a diphosphate end.</text>
</comment>
<keyword evidence="4 8" id="KW-0507">mRNA processing</keyword>
<dbReference type="Pfam" id="PF02940">
    <property type="entry name" value="mRNA_triPase"/>
    <property type="match status" value="1"/>
</dbReference>
<evidence type="ECO:0000256" key="3">
    <source>
        <dbReference type="ARBA" id="ARBA00006345"/>
    </source>
</evidence>
<comment type="catalytic activity">
    <reaction evidence="7">
        <text>a 5'-end triphospho-ribonucleoside in mRNA + H2O = a 5'-end diphospho-ribonucleoside in mRNA + phosphate + H(+)</text>
        <dbReference type="Rhea" id="RHEA:67004"/>
        <dbReference type="Rhea" id="RHEA-COMP:17164"/>
        <dbReference type="Rhea" id="RHEA-COMP:17165"/>
        <dbReference type="ChEBI" id="CHEBI:15377"/>
        <dbReference type="ChEBI" id="CHEBI:15378"/>
        <dbReference type="ChEBI" id="CHEBI:43474"/>
        <dbReference type="ChEBI" id="CHEBI:167616"/>
        <dbReference type="ChEBI" id="CHEBI:167618"/>
        <dbReference type="EC" id="3.6.1.74"/>
    </reaction>
    <physiologicalReaction direction="left-to-right" evidence="7">
        <dbReference type="Rhea" id="RHEA:67005"/>
    </physiologicalReaction>
</comment>
<dbReference type="InterPro" id="IPR040343">
    <property type="entry name" value="Cet1/Ctl1"/>
</dbReference>
<sequence>MSSPQQLAPERSIFAVDPLDDFVTTVGDWMYANGKGRPNLEDMPDTDHHALAYGLTLIQIEGKIGQIIDKETGERIQLPVRNETIVDLGRARFDSRMTVSQHAHYNRILNSLVSKSGEASYTGAKVSYQRRKEIDYFHPAPTGKVRVTRDAETLVIKQDGVVQKQRIADLNIHCPNRLFDYRISINAENPTEEPTSDHVSIREKNRLSYAHQNFIVDLTQVTVPEKPQEPIHELEIEIRDCAQLLQAAAQAKTNLTSNGSGPSGQEWTSFDDQVLIFLNNIRMLIRYVNNCQAMRFASCSTSTPWCLI</sequence>
<dbReference type="PANTHER" id="PTHR28118:SF1">
    <property type="entry name" value="POLYNUCLEOTIDE 5'-TRIPHOSPHATASE CTL1-RELATED"/>
    <property type="match status" value="1"/>
</dbReference>